<reference evidence="4 6" key="1">
    <citation type="submission" date="2018-09" db="EMBL/GenBank/DDBJ databases">
        <title>Genomic investigation of the strawberry pathogen Phytophthora fragariae indicates pathogenicity is determined by transcriptional variation in three key races.</title>
        <authorList>
            <person name="Adams T.M."/>
            <person name="Armitage A.D."/>
            <person name="Sobczyk M.K."/>
            <person name="Bates H.J."/>
            <person name="Dunwell J.M."/>
            <person name="Nellist C.F."/>
            <person name="Harrison R.J."/>
        </authorList>
    </citation>
    <scope>NUCLEOTIDE SEQUENCE [LARGE SCALE GENOMIC DNA]</scope>
    <source>
        <strain evidence="2 4">SCRP249</strain>
        <strain evidence="1 6">SCRP324</strain>
        <strain evidence="3 5">SCRP333</strain>
    </source>
</reference>
<dbReference type="EMBL" id="QXFT01000616">
    <property type="protein sequence ID" value="KAE9339514.1"/>
    <property type="molecule type" value="Genomic_DNA"/>
</dbReference>
<evidence type="ECO:0000313" key="5">
    <source>
        <dbReference type="Proteomes" id="UP000434957"/>
    </source>
</evidence>
<name>A0A6A3MNW8_9STRA</name>
<keyword evidence="5" id="KW-1185">Reference proteome</keyword>
<accession>A0A6A3MNW8</accession>
<proteinExistence type="predicted"/>
<evidence type="ECO:0000313" key="3">
    <source>
        <dbReference type="EMBL" id="KAE9339514.1"/>
    </source>
</evidence>
<dbReference type="OrthoDB" id="109105at2759"/>
<evidence type="ECO:0000313" key="4">
    <source>
        <dbReference type="Proteomes" id="UP000429607"/>
    </source>
</evidence>
<evidence type="ECO:0000313" key="1">
    <source>
        <dbReference type="EMBL" id="KAE9027430.1"/>
    </source>
</evidence>
<dbReference type="Proteomes" id="UP000435112">
    <property type="component" value="Unassembled WGS sequence"/>
</dbReference>
<dbReference type="EMBL" id="QXFU01000612">
    <property type="protein sequence ID" value="KAE9027430.1"/>
    <property type="molecule type" value="Genomic_DNA"/>
</dbReference>
<dbReference type="Proteomes" id="UP000434957">
    <property type="component" value="Unassembled WGS sequence"/>
</dbReference>
<evidence type="ECO:0000313" key="2">
    <source>
        <dbReference type="EMBL" id="KAE9032697.1"/>
    </source>
</evidence>
<dbReference type="Proteomes" id="UP000429607">
    <property type="component" value="Unassembled WGS sequence"/>
</dbReference>
<evidence type="ECO:0000313" key="6">
    <source>
        <dbReference type="Proteomes" id="UP000435112"/>
    </source>
</evidence>
<organism evidence="2 4">
    <name type="scientific">Phytophthora rubi</name>
    <dbReference type="NCBI Taxonomy" id="129364"/>
    <lineage>
        <taxon>Eukaryota</taxon>
        <taxon>Sar</taxon>
        <taxon>Stramenopiles</taxon>
        <taxon>Oomycota</taxon>
        <taxon>Peronosporomycetes</taxon>
        <taxon>Peronosporales</taxon>
        <taxon>Peronosporaceae</taxon>
        <taxon>Phytophthora</taxon>
    </lineage>
</organism>
<gene>
    <name evidence="2" type="ORF">PR001_g10496</name>
    <name evidence="1" type="ORF">PR002_g10667</name>
    <name evidence="3" type="ORF">PR003_g10979</name>
</gene>
<protein>
    <submittedName>
        <fullName evidence="2">Uncharacterized protein</fullName>
    </submittedName>
</protein>
<comment type="caution">
    <text evidence="2">The sequence shown here is derived from an EMBL/GenBank/DDBJ whole genome shotgun (WGS) entry which is preliminary data.</text>
</comment>
<dbReference type="AlphaFoldDB" id="A0A6A3MNW8"/>
<sequence length="172" mass="18905">MVCTLEEALDVLKQLQSSPELSPHQNSLVLTLSIALESFAGMETHFAAIDAELTSTTAFLASSEAEFLPMEALASRLQEVVAIERGIPDAEYALSDLWEVGPFLRSMVSMISSWLPVAQVFLQPDDIPREIARLRLMLYDVVQRVRNMRGLLESLEALASLGGAIESINLKS</sequence>
<dbReference type="EMBL" id="QXFV01000617">
    <property type="protein sequence ID" value="KAE9032697.1"/>
    <property type="molecule type" value="Genomic_DNA"/>
</dbReference>